<dbReference type="InterPro" id="IPR005612">
    <property type="entry name" value="CCAAT-binding_factor"/>
</dbReference>
<feature type="compositionally biased region" description="Acidic residues" evidence="2">
    <location>
        <begin position="774"/>
        <end position="846"/>
    </location>
</feature>
<dbReference type="OrthoDB" id="28947at2759"/>
<sequence length="913" mass="102470">MGRKRKASDMSNGFSDKSPKPKGDHFHTKKGLDSKPTKTGKQQKGTPLIFKPRPDWHAVEVPSVPVSASLHPLPDQTLKSIQEYAISLLEADNVTYSTSQNSSSSSHKFLGTIMTSGTWEDKVSALTLLVQESPLHNTKALENLLGLAKKRSRNQALLAIQAIKDLFAQGVVLPPDRKLRPFGRQPALLTAFQGKAATWQAGEPLPNGLEKVHLIYWAYEDWLKKTYFTLLTIIESWGNDEVEFSRKRAITIVYELLKEKPEQEENLLRLLVNKLGDKEKRVASRASYLLLQLQSAHPAMKPVIVNAIESDLLWKPGQTLHAKYYAIITLNQTVLTMKEQEVANRLLTIYFNLFFVLLKEPEKGRNPSAHPKANGVQGGGGKPGRKARQKAKSQEAANASEIEMNDKLIAQVLTGVNRAYPFANTDDSVFEKHLDTMFRITHSANFNTSIQALMLIQQISSAKHYSADRFYRTLYESLLDSRILNSSKQVMYLNLLYKSLKADVSIRRVQAFVKRLLQVITMHEPPFISGVLFLISSLETTFPSIRAMFTQPEELDPGDISSPHPPDNNPNNPNNANNSTSHSKPAPTPQTPRYDPRKRDPEHAHAQHTCLWDLLPFLTHYHPSISLAASHLLSGKPAPSHPDPAHYTLIHFLDRFAYRSARTKAAAPKGASIMQPLAGAETADRLVGARGGRGRGEGVNSEAFWMRRVEDVPADEVFFHRYFEERGKRREGARRRKERRGRKKGAGEGSESEEEAGDEDEIWKALVRSRPEMEGGDEEDEFEEDGEELEMEDIASDDDDDGGVDVEGGLGEEEDDDDDVEMNMVDEDEDGVLDGEVPDLEDDDQEAFVGSDQELPSDFGQSENSEEEEKEELKNEPHEKSTRSKKRRKLKSLPTFASVDDYAKYLESEDEGV</sequence>
<feature type="region of interest" description="Disordered" evidence="2">
    <location>
        <begin position="553"/>
        <end position="602"/>
    </location>
</feature>
<organism evidence="4 5">
    <name type="scientific">Viridothelium virens</name>
    <name type="common">Speckled blister lichen</name>
    <name type="synonym">Trypethelium virens</name>
    <dbReference type="NCBI Taxonomy" id="1048519"/>
    <lineage>
        <taxon>Eukaryota</taxon>
        <taxon>Fungi</taxon>
        <taxon>Dikarya</taxon>
        <taxon>Ascomycota</taxon>
        <taxon>Pezizomycotina</taxon>
        <taxon>Dothideomycetes</taxon>
        <taxon>Dothideomycetes incertae sedis</taxon>
        <taxon>Trypetheliales</taxon>
        <taxon>Trypetheliaceae</taxon>
        <taxon>Viridothelium</taxon>
    </lineage>
</organism>
<gene>
    <name evidence="4" type="ORF">EV356DRAFT_576348</name>
</gene>
<feature type="region of interest" description="Disordered" evidence="2">
    <location>
        <begin position="1"/>
        <end position="50"/>
    </location>
</feature>
<dbReference type="Pfam" id="PF03914">
    <property type="entry name" value="CBF"/>
    <property type="match status" value="1"/>
</dbReference>
<feature type="compositionally biased region" description="Basic residues" evidence="2">
    <location>
        <begin position="731"/>
        <end position="744"/>
    </location>
</feature>
<evidence type="ECO:0000313" key="5">
    <source>
        <dbReference type="Proteomes" id="UP000800092"/>
    </source>
</evidence>
<feature type="region of interest" description="Disordered" evidence="2">
    <location>
        <begin position="364"/>
        <end position="398"/>
    </location>
</feature>
<protein>
    <submittedName>
        <fullName evidence="4">CBF-domain-containing protein</fullName>
    </submittedName>
</protein>
<feature type="region of interest" description="Disordered" evidence="2">
    <location>
        <begin position="730"/>
        <end position="890"/>
    </location>
</feature>
<keyword evidence="5" id="KW-1185">Reference proteome</keyword>
<feature type="compositionally biased region" description="Low complexity" evidence="2">
    <location>
        <begin position="569"/>
        <end position="583"/>
    </location>
</feature>
<dbReference type="InterPro" id="IPR040155">
    <property type="entry name" value="CEBPZ/Mak21-like"/>
</dbReference>
<proteinExistence type="inferred from homology"/>
<feature type="compositionally biased region" description="Acidic residues" evidence="2">
    <location>
        <begin position="750"/>
        <end position="761"/>
    </location>
</feature>
<feature type="domain" description="CCAAT-binding factor" evidence="3">
    <location>
        <begin position="449"/>
        <end position="629"/>
    </location>
</feature>
<dbReference type="Proteomes" id="UP000800092">
    <property type="component" value="Unassembled WGS sequence"/>
</dbReference>
<dbReference type="SUPFAM" id="SSF48371">
    <property type="entry name" value="ARM repeat"/>
    <property type="match status" value="1"/>
</dbReference>
<comment type="similarity">
    <text evidence="1">Belongs to the CBF/MAK21 family.</text>
</comment>
<feature type="compositionally biased region" description="Low complexity" evidence="2">
    <location>
        <begin position="37"/>
        <end position="47"/>
    </location>
</feature>
<dbReference type="EMBL" id="ML991795">
    <property type="protein sequence ID" value="KAF2234899.1"/>
    <property type="molecule type" value="Genomic_DNA"/>
</dbReference>
<name>A0A6A6HAN8_VIRVR</name>
<accession>A0A6A6HAN8</accession>
<evidence type="ECO:0000256" key="2">
    <source>
        <dbReference type="SAM" id="MobiDB-lite"/>
    </source>
</evidence>
<dbReference type="PANTHER" id="PTHR12048:SF0">
    <property type="entry name" value="CCAAT_ENHANCER-BINDING PROTEIN ZETA"/>
    <property type="match status" value="1"/>
</dbReference>
<dbReference type="InterPro" id="IPR016024">
    <property type="entry name" value="ARM-type_fold"/>
</dbReference>
<evidence type="ECO:0000313" key="4">
    <source>
        <dbReference type="EMBL" id="KAF2234899.1"/>
    </source>
</evidence>
<evidence type="ECO:0000259" key="3">
    <source>
        <dbReference type="Pfam" id="PF03914"/>
    </source>
</evidence>
<dbReference type="PANTHER" id="PTHR12048">
    <property type="entry name" value="CCAAT-BINDING FACTOR-RELATED"/>
    <property type="match status" value="1"/>
</dbReference>
<feature type="compositionally biased region" description="Basic and acidic residues" evidence="2">
    <location>
        <begin position="871"/>
        <end position="882"/>
    </location>
</feature>
<dbReference type="AlphaFoldDB" id="A0A6A6HAN8"/>
<feature type="compositionally biased region" description="Basic and acidic residues" evidence="2">
    <location>
        <begin position="17"/>
        <end position="36"/>
    </location>
</feature>
<dbReference type="GO" id="GO:0005634">
    <property type="term" value="C:nucleus"/>
    <property type="evidence" value="ECO:0007669"/>
    <property type="project" value="UniProtKB-ARBA"/>
</dbReference>
<reference evidence="4" key="1">
    <citation type="journal article" date="2020" name="Stud. Mycol.">
        <title>101 Dothideomycetes genomes: a test case for predicting lifestyles and emergence of pathogens.</title>
        <authorList>
            <person name="Haridas S."/>
            <person name="Albert R."/>
            <person name="Binder M."/>
            <person name="Bloem J."/>
            <person name="Labutti K."/>
            <person name="Salamov A."/>
            <person name="Andreopoulos B."/>
            <person name="Baker S."/>
            <person name="Barry K."/>
            <person name="Bills G."/>
            <person name="Bluhm B."/>
            <person name="Cannon C."/>
            <person name="Castanera R."/>
            <person name="Culley D."/>
            <person name="Daum C."/>
            <person name="Ezra D."/>
            <person name="Gonzalez J."/>
            <person name="Henrissat B."/>
            <person name="Kuo A."/>
            <person name="Liang C."/>
            <person name="Lipzen A."/>
            <person name="Lutzoni F."/>
            <person name="Magnuson J."/>
            <person name="Mondo S."/>
            <person name="Nolan M."/>
            <person name="Ohm R."/>
            <person name="Pangilinan J."/>
            <person name="Park H.-J."/>
            <person name="Ramirez L."/>
            <person name="Alfaro M."/>
            <person name="Sun H."/>
            <person name="Tritt A."/>
            <person name="Yoshinaga Y."/>
            <person name="Zwiers L.-H."/>
            <person name="Turgeon B."/>
            <person name="Goodwin S."/>
            <person name="Spatafora J."/>
            <person name="Crous P."/>
            <person name="Grigoriev I."/>
        </authorList>
    </citation>
    <scope>NUCLEOTIDE SEQUENCE</scope>
    <source>
        <strain evidence="4">Tuck. ex Michener</strain>
    </source>
</reference>
<evidence type="ECO:0000256" key="1">
    <source>
        <dbReference type="ARBA" id="ARBA00007797"/>
    </source>
</evidence>